<dbReference type="PANTHER" id="PTHR30126:SF40">
    <property type="entry name" value="HTH-TYPE TRANSCRIPTIONAL REGULATOR GLTR"/>
    <property type="match status" value="1"/>
</dbReference>
<dbReference type="InterPro" id="IPR036388">
    <property type="entry name" value="WH-like_DNA-bd_sf"/>
</dbReference>
<dbReference type="PROSITE" id="PS50931">
    <property type="entry name" value="HTH_LYSR"/>
    <property type="match status" value="1"/>
</dbReference>
<evidence type="ECO:0000313" key="7">
    <source>
        <dbReference type="Proteomes" id="UP000438476"/>
    </source>
</evidence>
<keyword evidence="7" id="KW-1185">Reference proteome</keyword>
<dbReference type="PRINTS" id="PR00039">
    <property type="entry name" value="HTHLYSR"/>
</dbReference>
<comment type="caution">
    <text evidence="6">The sequence shown here is derived from an EMBL/GenBank/DDBJ whole genome shotgun (WGS) entry which is preliminary data.</text>
</comment>
<sequence>MATKRQLEVFLTIVRCGSFRKAADELHISEASVSKQMKALETAGGQPLFTRERGRPAQLSAQGQSILNVAKQTLALQEKLQGGTESAALPPSPKLIIRPFLMQSLIRPNLAKLHEAGWPKTASFTIVETTNEILSLLERDANAFAFFRGGLQERKGLTFSYLKESNASVFAPREVCDKIRSGLLKENEVPFITPQYNLEINGFSIEAAQETAKGAPLIIEIPAFIDQLIEESIKRQAKIFILDDHAAEAVSEGYLEVVKPKAKAYWFTLASRSDAHPELRDILANSFKAVI</sequence>
<feature type="domain" description="HTH lysR-type" evidence="5">
    <location>
        <begin position="5"/>
        <end position="60"/>
    </location>
</feature>
<proteinExistence type="inferred from homology"/>
<dbReference type="Pfam" id="PF00126">
    <property type="entry name" value="HTH_1"/>
    <property type="match status" value="1"/>
</dbReference>
<keyword evidence="3" id="KW-0238">DNA-binding</keyword>
<dbReference type="RefSeq" id="WP_160736880.1">
    <property type="nucleotide sequence ID" value="NZ_WTYT01000005.1"/>
</dbReference>
<evidence type="ECO:0000256" key="1">
    <source>
        <dbReference type="ARBA" id="ARBA00009437"/>
    </source>
</evidence>
<evidence type="ECO:0000256" key="3">
    <source>
        <dbReference type="ARBA" id="ARBA00023125"/>
    </source>
</evidence>
<reference evidence="6 7" key="1">
    <citation type="submission" date="2019-12" db="EMBL/GenBank/DDBJ databases">
        <title>Genomic-based taxomic classification of the family Erythrobacteraceae.</title>
        <authorList>
            <person name="Xu L."/>
        </authorList>
    </citation>
    <scope>NUCLEOTIDE SEQUENCE [LARGE SCALE GENOMIC DNA]</scope>
    <source>
        <strain evidence="6 7">LMG 29518</strain>
    </source>
</reference>
<accession>A0A6I4T8S2</accession>
<keyword evidence="4" id="KW-0804">Transcription</keyword>
<dbReference type="Proteomes" id="UP000438476">
    <property type="component" value="Unassembled WGS sequence"/>
</dbReference>
<organism evidence="6 7">
    <name type="scientific">Altericroceibacterium endophyticum</name>
    <dbReference type="NCBI Taxonomy" id="1808508"/>
    <lineage>
        <taxon>Bacteria</taxon>
        <taxon>Pseudomonadati</taxon>
        <taxon>Pseudomonadota</taxon>
        <taxon>Alphaproteobacteria</taxon>
        <taxon>Sphingomonadales</taxon>
        <taxon>Erythrobacteraceae</taxon>
        <taxon>Altericroceibacterium</taxon>
    </lineage>
</organism>
<dbReference type="OrthoDB" id="9791253at2"/>
<name>A0A6I4T8S2_9SPHN</name>
<dbReference type="GO" id="GO:0000976">
    <property type="term" value="F:transcription cis-regulatory region binding"/>
    <property type="evidence" value="ECO:0007669"/>
    <property type="project" value="TreeGrafter"/>
</dbReference>
<dbReference type="EMBL" id="WTYT01000005">
    <property type="protein sequence ID" value="MXO66433.1"/>
    <property type="molecule type" value="Genomic_DNA"/>
</dbReference>
<gene>
    <name evidence="6" type="ORF">GRI91_11745</name>
</gene>
<dbReference type="PANTHER" id="PTHR30126">
    <property type="entry name" value="HTH-TYPE TRANSCRIPTIONAL REGULATOR"/>
    <property type="match status" value="1"/>
</dbReference>
<comment type="similarity">
    <text evidence="1">Belongs to the LysR transcriptional regulatory family.</text>
</comment>
<dbReference type="AlphaFoldDB" id="A0A6I4T8S2"/>
<evidence type="ECO:0000313" key="6">
    <source>
        <dbReference type="EMBL" id="MXO66433.1"/>
    </source>
</evidence>
<dbReference type="SUPFAM" id="SSF46785">
    <property type="entry name" value="Winged helix' DNA-binding domain"/>
    <property type="match status" value="1"/>
</dbReference>
<dbReference type="InterPro" id="IPR000847">
    <property type="entry name" value="LysR_HTH_N"/>
</dbReference>
<protein>
    <submittedName>
        <fullName evidence="6">LysR family transcriptional regulator</fullName>
    </submittedName>
</protein>
<evidence type="ECO:0000256" key="2">
    <source>
        <dbReference type="ARBA" id="ARBA00023015"/>
    </source>
</evidence>
<keyword evidence="2" id="KW-0805">Transcription regulation</keyword>
<evidence type="ECO:0000256" key="4">
    <source>
        <dbReference type="ARBA" id="ARBA00023163"/>
    </source>
</evidence>
<dbReference type="Gene3D" id="1.10.10.10">
    <property type="entry name" value="Winged helix-like DNA-binding domain superfamily/Winged helix DNA-binding domain"/>
    <property type="match status" value="1"/>
</dbReference>
<dbReference type="GO" id="GO:0003700">
    <property type="term" value="F:DNA-binding transcription factor activity"/>
    <property type="evidence" value="ECO:0007669"/>
    <property type="project" value="InterPro"/>
</dbReference>
<dbReference type="InterPro" id="IPR036390">
    <property type="entry name" value="WH_DNA-bd_sf"/>
</dbReference>
<evidence type="ECO:0000259" key="5">
    <source>
        <dbReference type="PROSITE" id="PS50931"/>
    </source>
</evidence>